<protein>
    <recommendedName>
        <fullName evidence="6">Xylanolytic transcriptional activator regulatory domain-containing protein</fullName>
    </recommendedName>
</protein>
<keyword evidence="1" id="KW-0479">Metal-binding</keyword>
<dbReference type="GO" id="GO:0000435">
    <property type="term" value="P:positive regulation of transcription from RNA polymerase II promoter by galactose"/>
    <property type="evidence" value="ECO:0007669"/>
    <property type="project" value="TreeGrafter"/>
</dbReference>
<organism evidence="7 8">
    <name type="scientific">Coniella lustricola</name>
    <dbReference type="NCBI Taxonomy" id="2025994"/>
    <lineage>
        <taxon>Eukaryota</taxon>
        <taxon>Fungi</taxon>
        <taxon>Dikarya</taxon>
        <taxon>Ascomycota</taxon>
        <taxon>Pezizomycotina</taxon>
        <taxon>Sordariomycetes</taxon>
        <taxon>Sordariomycetidae</taxon>
        <taxon>Diaporthales</taxon>
        <taxon>Schizoparmaceae</taxon>
        <taxon>Coniella</taxon>
    </lineage>
</organism>
<dbReference type="PANTHER" id="PTHR47424">
    <property type="entry name" value="REGULATORY PROTEIN GAL4"/>
    <property type="match status" value="1"/>
</dbReference>
<dbReference type="GO" id="GO:0008270">
    <property type="term" value="F:zinc ion binding"/>
    <property type="evidence" value="ECO:0007669"/>
    <property type="project" value="InterPro"/>
</dbReference>
<keyword evidence="3" id="KW-0804">Transcription</keyword>
<keyword evidence="4" id="KW-0539">Nucleus</keyword>
<evidence type="ECO:0000256" key="3">
    <source>
        <dbReference type="ARBA" id="ARBA00023163"/>
    </source>
</evidence>
<keyword evidence="8" id="KW-1185">Reference proteome</keyword>
<evidence type="ECO:0000256" key="1">
    <source>
        <dbReference type="ARBA" id="ARBA00022723"/>
    </source>
</evidence>
<dbReference type="GO" id="GO:0006351">
    <property type="term" value="P:DNA-templated transcription"/>
    <property type="evidence" value="ECO:0007669"/>
    <property type="project" value="InterPro"/>
</dbReference>
<accession>A0A2T2ZUU8</accession>
<feature type="region of interest" description="Disordered" evidence="5">
    <location>
        <begin position="1"/>
        <end position="48"/>
    </location>
</feature>
<feature type="region of interest" description="Disordered" evidence="5">
    <location>
        <begin position="90"/>
        <end position="136"/>
    </location>
</feature>
<dbReference type="PANTHER" id="PTHR47424:SF15">
    <property type="entry name" value="ZN(II)2CYS6 TRANSCRIPTION FACTOR (EUROFUNG)"/>
    <property type="match status" value="1"/>
</dbReference>
<sequence length="773" mass="86634">MSQSQSQSQSQCDSDQQPTQQQPSPSPPPPPPPTAAPSSGHKARRPRAARACNLCRVKKNKCDELYPCTYCRSDYVRSLEDRVRQLSAALEAQKATPTSHQPEEASPSLSSLTNVNAGGASRCQPSPSAESAYGASPVRPRLAGHELTAVNKHTHNVEFYGSSSSVVLLSEAQYGRYQDAHDDGANHDEHQAESDAAAAFLLSSLHNTSFSPRQVDTGLEAPSAHAMTDKTTPTFVEATHFRQCSVFLHNFFSTLHYIHPILDKSSFLESCEVLWSGDEQAINDHASFVPLYYSVLSLGALVGYRDAELIGGITNVQWSRKFFKEARSRFTSLEVVTDLEMVQAQFFLAKVCQNELNSHWSYSYTGLAGRTALAMGINRQPSPHSRKSPALLKAEARTWWGLYSLEEQLTPCHRELSFAMGRPSSLGTDDYHNRDFPFTEISELPSPADLDMLDPPHCAIIKHMAHLSRITRHLCIQIYLKQHPLPRTVEVAQHIEQILDEWLEGLPETIRPRQSLDPSIINSTKEAIWMKRQRLVLHIRYLNLKILTYSSILLTSTHLERIQIPGAYEATQRCLQSAKETIELIHEQYKHQEFFRTWFYNTTYTIFAASVILVYVNQEFSHAEVQSLFQYINMAIEILQSMAEDCVVAGKSAQLLQKALDRALAIHHQRDSERLAGTLMSMAGRPHEDRQPIPRAAPVMQMDPLYNSHASEASRGHGSLDSGGPWLDPEMNINWMHCWAPVSLLDNDMLDTDLNLPFMGFEGAVPGQNPRPG</sequence>
<evidence type="ECO:0000256" key="2">
    <source>
        <dbReference type="ARBA" id="ARBA00023015"/>
    </source>
</evidence>
<dbReference type="EMBL" id="KZ678660">
    <property type="protein sequence ID" value="PSR77317.1"/>
    <property type="molecule type" value="Genomic_DNA"/>
</dbReference>
<dbReference type="SMART" id="SM00906">
    <property type="entry name" value="Fungal_trans"/>
    <property type="match status" value="1"/>
</dbReference>
<dbReference type="GO" id="GO:0000978">
    <property type="term" value="F:RNA polymerase II cis-regulatory region sequence-specific DNA binding"/>
    <property type="evidence" value="ECO:0007669"/>
    <property type="project" value="TreeGrafter"/>
</dbReference>
<dbReference type="CDD" id="cd00067">
    <property type="entry name" value="GAL4"/>
    <property type="match status" value="1"/>
</dbReference>
<name>A0A2T2ZUU8_9PEZI</name>
<dbReference type="STRING" id="2025994.A0A2T2ZUU8"/>
<evidence type="ECO:0000256" key="4">
    <source>
        <dbReference type="ARBA" id="ARBA00023242"/>
    </source>
</evidence>
<dbReference type="GO" id="GO:0000981">
    <property type="term" value="F:DNA-binding transcription factor activity, RNA polymerase II-specific"/>
    <property type="evidence" value="ECO:0007669"/>
    <property type="project" value="InterPro"/>
</dbReference>
<evidence type="ECO:0000259" key="6">
    <source>
        <dbReference type="SMART" id="SM00906"/>
    </source>
</evidence>
<dbReference type="AlphaFoldDB" id="A0A2T2ZUU8"/>
<dbReference type="SUPFAM" id="SSF57701">
    <property type="entry name" value="Zn2/Cys6 DNA-binding domain"/>
    <property type="match status" value="1"/>
</dbReference>
<dbReference type="InterPro" id="IPR007219">
    <property type="entry name" value="XnlR_reg_dom"/>
</dbReference>
<feature type="compositionally biased region" description="Pro residues" evidence="5">
    <location>
        <begin position="24"/>
        <end position="35"/>
    </location>
</feature>
<dbReference type="InterPro" id="IPR036864">
    <property type="entry name" value="Zn2-C6_fun-type_DNA-bd_sf"/>
</dbReference>
<evidence type="ECO:0000313" key="7">
    <source>
        <dbReference type="EMBL" id="PSR77317.1"/>
    </source>
</evidence>
<feature type="compositionally biased region" description="Low complexity" evidence="5">
    <location>
        <begin position="1"/>
        <end position="23"/>
    </location>
</feature>
<dbReference type="InterPro" id="IPR051127">
    <property type="entry name" value="Fungal_SecMet_Regulators"/>
</dbReference>
<dbReference type="GO" id="GO:0005634">
    <property type="term" value="C:nucleus"/>
    <property type="evidence" value="ECO:0007669"/>
    <property type="project" value="TreeGrafter"/>
</dbReference>
<dbReference type="InterPro" id="IPR001138">
    <property type="entry name" value="Zn2Cys6_DnaBD"/>
</dbReference>
<evidence type="ECO:0000313" key="8">
    <source>
        <dbReference type="Proteomes" id="UP000241462"/>
    </source>
</evidence>
<dbReference type="Pfam" id="PF04082">
    <property type="entry name" value="Fungal_trans"/>
    <property type="match status" value="1"/>
</dbReference>
<evidence type="ECO:0000256" key="5">
    <source>
        <dbReference type="SAM" id="MobiDB-lite"/>
    </source>
</evidence>
<feature type="domain" description="Xylanolytic transcriptional activator regulatory" evidence="6">
    <location>
        <begin position="361"/>
        <end position="443"/>
    </location>
</feature>
<feature type="compositionally biased region" description="Polar residues" evidence="5">
    <location>
        <begin position="107"/>
        <end position="116"/>
    </location>
</feature>
<keyword evidence="2" id="KW-0805">Transcription regulation</keyword>
<dbReference type="Proteomes" id="UP000241462">
    <property type="component" value="Unassembled WGS sequence"/>
</dbReference>
<reference evidence="7 8" key="1">
    <citation type="journal article" date="2018" name="Mycol. Prog.">
        <title>Coniella lustricola, a new species from submerged detritus.</title>
        <authorList>
            <person name="Raudabaugh D.B."/>
            <person name="Iturriaga T."/>
            <person name="Carver A."/>
            <person name="Mondo S."/>
            <person name="Pangilinan J."/>
            <person name="Lipzen A."/>
            <person name="He G."/>
            <person name="Amirebrahimi M."/>
            <person name="Grigoriev I.V."/>
            <person name="Miller A.N."/>
        </authorList>
    </citation>
    <scope>NUCLEOTIDE SEQUENCE [LARGE SCALE GENOMIC DNA]</scope>
    <source>
        <strain evidence="7 8">B22-T-1</strain>
    </source>
</reference>
<dbReference type="CDD" id="cd12148">
    <property type="entry name" value="fungal_TF_MHR"/>
    <property type="match status" value="1"/>
</dbReference>
<gene>
    <name evidence="7" type="ORF">BD289DRAFT_377888</name>
</gene>
<dbReference type="InParanoid" id="A0A2T2ZUU8"/>
<dbReference type="OrthoDB" id="2571985at2759"/>
<proteinExistence type="predicted"/>